<dbReference type="InterPro" id="IPR005844">
    <property type="entry name" value="A-D-PHexomutase_a/b/a-I"/>
</dbReference>
<reference evidence="11 12" key="1">
    <citation type="journal article" date="2016" name="Nat. Commun.">
        <title>Thousands of microbial genomes shed light on interconnected biogeochemical processes in an aquifer system.</title>
        <authorList>
            <person name="Anantharaman K."/>
            <person name="Brown C.T."/>
            <person name="Hug L.A."/>
            <person name="Sharon I."/>
            <person name="Castelle C.J."/>
            <person name="Probst A.J."/>
            <person name="Thomas B.C."/>
            <person name="Singh A."/>
            <person name="Wilkins M.J."/>
            <person name="Karaoz U."/>
            <person name="Brodie E.L."/>
            <person name="Williams K.H."/>
            <person name="Hubbard S.S."/>
            <person name="Banfield J.F."/>
        </authorList>
    </citation>
    <scope>NUCLEOTIDE SEQUENCE [LARGE SCALE GENOMIC DNA]</scope>
</reference>
<dbReference type="AlphaFoldDB" id="A0A1G2F5D6"/>
<dbReference type="STRING" id="1801990.A2V69_02005"/>
<sequence>MTNLDKIFKANDVRGIYPNEINEDMAYKIGRATAKFLRTREIVVGRDNRLSSESLSKSLCEGILDEGVNILDIGLVTTPAFYLTIIKYDFKGGIMVTASHNPKEYNGFKFVKDDALPLGMDSGLDKIKKMVKKGFIRKWDGKRGRLNRREILSHYLKNILRFADIGKIKPLKIIIDTANGTAGIVVPELFKNFPIEVIHIFSELDGSFPNHDPNPVISENTTALQKKILSEHADLGVSFDGDGDRVIFFDEKGERVGPDLIAALLVHYLFENVGKILYTPVASKIFREEIKRSHNEPICSKVGHTFLKNKMVNQKIFFGAESSGHYYLKDNYYVESPFIVLIKVMELISEKKKSLSELIGPFNKYYRDREDFKVKNQNKLIKRLENKYKNASKLSLYDGLTVEFPDWWFNFRPSNTEPITRLVVEAKTKILLDKKLKEIKSLIIE</sequence>
<dbReference type="Pfam" id="PF02880">
    <property type="entry name" value="PGM_PMM_III"/>
    <property type="match status" value="1"/>
</dbReference>
<dbReference type="PRINTS" id="PR00509">
    <property type="entry name" value="PGMPMM"/>
</dbReference>
<evidence type="ECO:0000256" key="1">
    <source>
        <dbReference type="ARBA" id="ARBA00001946"/>
    </source>
</evidence>
<keyword evidence="6" id="KW-0413">Isomerase</keyword>
<name>A0A1G2F5D6_9BACT</name>
<gene>
    <name evidence="11" type="ORF">A2V69_02005</name>
</gene>
<accession>A0A1G2F5D6</accession>
<evidence type="ECO:0000256" key="5">
    <source>
        <dbReference type="ARBA" id="ARBA00022842"/>
    </source>
</evidence>
<dbReference type="EMBL" id="MHMT01000001">
    <property type="protein sequence ID" value="OGZ33285.1"/>
    <property type="molecule type" value="Genomic_DNA"/>
</dbReference>
<keyword evidence="5 7" id="KW-0460">Magnesium</keyword>
<evidence type="ECO:0008006" key="13">
    <source>
        <dbReference type="Google" id="ProtNLM"/>
    </source>
</evidence>
<evidence type="ECO:0000313" key="12">
    <source>
        <dbReference type="Proteomes" id="UP000177810"/>
    </source>
</evidence>
<evidence type="ECO:0000313" key="11">
    <source>
        <dbReference type="EMBL" id="OGZ33285.1"/>
    </source>
</evidence>
<evidence type="ECO:0000256" key="6">
    <source>
        <dbReference type="ARBA" id="ARBA00023235"/>
    </source>
</evidence>
<keyword evidence="4 7" id="KW-0479">Metal-binding</keyword>
<dbReference type="PANTHER" id="PTHR43771:SF1">
    <property type="entry name" value="PHOSPHOMANNOMUTASE"/>
    <property type="match status" value="1"/>
</dbReference>
<feature type="domain" description="Alpha-D-phosphohexomutase alpha/beta/alpha" evidence="8">
    <location>
        <begin position="6"/>
        <end position="133"/>
    </location>
</feature>
<feature type="domain" description="Alpha-D-phosphohexomutase alpha/beta/alpha" evidence="10">
    <location>
        <begin position="258"/>
        <end position="364"/>
    </location>
</feature>
<dbReference type="GO" id="GO:0005975">
    <property type="term" value="P:carbohydrate metabolic process"/>
    <property type="evidence" value="ECO:0007669"/>
    <property type="project" value="InterPro"/>
</dbReference>
<comment type="similarity">
    <text evidence="2 7">Belongs to the phosphohexose mutase family.</text>
</comment>
<dbReference type="InterPro" id="IPR005845">
    <property type="entry name" value="A-D-PHexomutase_a/b/a-II"/>
</dbReference>
<dbReference type="Pfam" id="PF02878">
    <property type="entry name" value="PGM_PMM_I"/>
    <property type="match status" value="1"/>
</dbReference>
<keyword evidence="3" id="KW-0597">Phosphoprotein</keyword>
<feature type="domain" description="Alpha-D-phosphohexomutase alpha/beta/alpha" evidence="9">
    <location>
        <begin position="155"/>
        <end position="253"/>
    </location>
</feature>
<dbReference type="InterPro" id="IPR016066">
    <property type="entry name" value="A-D-PHexomutase_CS"/>
</dbReference>
<dbReference type="PROSITE" id="PS00710">
    <property type="entry name" value="PGM_PMM"/>
    <property type="match status" value="1"/>
</dbReference>
<dbReference type="InterPro" id="IPR005841">
    <property type="entry name" value="Alpha-D-phosphohexomutase_SF"/>
</dbReference>
<evidence type="ECO:0000256" key="7">
    <source>
        <dbReference type="RuleBase" id="RU004326"/>
    </source>
</evidence>
<organism evidence="11 12">
    <name type="scientific">Candidatus Portnoybacteria bacterium RBG_13_40_8</name>
    <dbReference type="NCBI Taxonomy" id="1801990"/>
    <lineage>
        <taxon>Bacteria</taxon>
        <taxon>Candidatus Portnoyibacteriota</taxon>
    </lineage>
</organism>
<dbReference type="Gene3D" id="3.40.120.10">
    <property type="entry name" value="Alpha-D-Glucose-1,6-Bisphosphate, subunit A, domain 3"/>
    <property type="match status" value="3"/>
</dbReference>
<evidence type="ECO:0000256" key="4">
    <source>
        <dbReference type="ARBA" id="ARBA00022723"/>
    </source>
</evidence>
<dbReference type="SUPFAM" id="SSF55957">
    <property type="entry name" value="Phosphoglucomutase, C-terminal domain"/>
    <property type="match status" value="1"/>
</dbReference>
<dbReference type="Proteomes" id="UP000177810">
    <property type="component" value="Unassembled WGS sequence"/>
</dbReference>
<proteinExistence type="inferred from homology"/>
<dbReference type="InterPro" id="IPR016055">
    <property type="entry name" value="A-D-PHexomutase_a/b/a-I/II/III"/>
</dbReference>
<evidence type="ECO:0000256" key="2">
    <source>
        <dbReference type="ARBA" id="ARBA00010231"/>
    </source>
</evidence>
<evidence type="ECO:0000259" key="9">
    <source>
        <dbReference type="Pfam" id="PF02879"/>
    </source>
</evidence>
<evidence type="ECO:0000259" key="8">
    <source>
        <dbReference type="Pfam" id="PF02878"/>
    </source>
</evidence>
<dbReference type="Gene3D" id="3.30.310.50">
    <property type="entry name" value="Alpha-D-phosphohexomutase, C-terminal domain"/>
    <property type="match status" value="1"/>
</dbReference>
<dbReference type="SUPFAM" id="SSF53738">
    <property type="entry name" value="Phosphoglucomutase, first 3 domains"/>
    <property type="match status" value="3"/>
</dbReference>
<comment type="cofactor">
    <cofactor evidence="1">
        <name>Mg(2+)</name>
        <dbReference type="ChEBI" id="CHEBI:18420"/>
    </cofactor>
</comment>
<dbReference type="Pfam" id="PF02879">
    <property type="entry name" value="PGM_PMM_II"/>
    <property type="match status" value="1"/>
</dbReference>
<comment type="caution">
    <text evidence="11">The sequence shown here is derived from an EMBL/GenBank/DDBJ whole genome shotgun (WGS) entry which is preliminary data.</text>
</comment>
<dbReference type="GO" id="GO:0000287">
    <property type="term" value="F:magnesium ion binding"/>
    <property type="evidence" value="ECO:0007669"/>
    <property type="project" value="InterPro"/>
</dbReference>
<dbReference type="PANTHER" id="PTHR43771">
    <property type="entry name" value="PHOSPHOMANNOMUTASE"/>
    <property type="match status" value="1"/>
</dbReference>
<dbReference type="CDD" id="cd03089">
    <property type="entry name" value="PMM_PGM"/>
    <property type="match status" value="1"/>
</dbReference>
<dbReference type="InterPro" id="IPR036900">
    <property type="entry name" value="A-D-PHexomutase_C_sf"/>
</dbReference>
<evidence type="ECO:0000256" key="3">
    <source>
        <dbReference type="ARBA" id="ARBA00022553"/>
    </source>
</evidence>
<dbReference type="InterPro" id="IPR005846">
    <property type="entry name" value="A-D-PHexomutase_a/b/a-III"/>
</dbReference>
<protein>
    <recommendedName>
        <fullName evidence="13">Phosphomannomutase/phosphoglucomutase</fullName>
    </recommendedName>
</protein>
<evidence type="ECO:0000259" key="10">
    <source>
        <dbReference type="Pfam" id="PF02880"/>
    </source>
</evidence>
<dbReference type="GO" id="GO:0016868">
    <property type="term" value="F:intramolecular phosphotransferase activity"/>
    <property type="evidence" value="ECO:0007669"/>
    <property type="project" value="InterPro"/>
</dbReference>